<feature type="non-terminal residue" evidence="2">
    <location>
        <position position="1"/>
    </location>
</feature>
<dbReference type="EMBL" id="HACG01002567">
    <property type="protein sequence ID" value="CEK49432.1"/>
    <property type="molecule type" value="Transcribed_RNA"/>
</dbReference>
<gene>
    <name evidence="2" type="primary">ORF7729</name>
</gene>
<sequence length="89" mass="9844">IVDRTQASPLLVHSKRKSLGEQLKRYTNKTRQRQLSGSEFAMEDIDIDKFVGESSSTPALPTTDSEVQFAIGSTDVNNSKEDDSKLIEG</sequence>
<proteinExistence type="predicted"/>
<evidence type="ECO:0000313" key="2">
    <source>
        <dbReference type="EMBL" id="CEK49432.1"/>
    </source>
</evidence>
<feature type="non-terminal residue" evidence="2">
    <location>
        <position position="89"/>
    </location>
</feature>
<organism evidence="2">
    <name type="scientific">Arion vulgaris</name>
    <dbReference type="NCBI Taxonomy" id="1028688"/>
    <lineage>
        <taxon>Eukaryota</taxon>
        <taxon>Metazoa</taxon>
        <taxon>Spiralia</taxon>
        <taxon>Lophotrochozoa</taxon>
        <taxon>Mollusca</taxon>
        <taxon>Gastropoda</taxon>
        <taxon>Heterobranchia</taxon>
        <taxon>Euthyneura</taxon>
        <taxon>Panpulmonata</taxon>
        <taxon>Eupulmonata</taxon>
        <taxon>Stylommatophora</taxon>
        <taxon>Helicina</taxon>
        <taxon>Arionoidea</taxon>
        <taxon>Arionidae</taxon>
        <taxon>Arion</taxon>
    </lineage>
</organism>
<dbReference type="AlphaFoldDB" id="A0A0B6XZH6"/>
<name>A0A0B6XZH6_9EUPU</name>
<feature type="region of interest" description="Disordered" evidence="1">
    <location>
        <begin position="52"/>
        <end position="89"/>
    </location>
</feature>
<feature type="compositionally biased region" description="Basic and acidic residues" evidence="1">
    <location>
        <begin position="78"/>
        <end position="89"/>
    </location>
</feature>
<protein>
    <submittedName>
        <fullName evidence="2">Uncharacterized protein</fullName>
    </submittedName>
</protein>
<reference evidence="2" key="1">
    <citation type="submission" date="2014-12" db="EMBL/GenBank/DDBJ databases">
        <title>Insight into the proteome of Arion vulgaris.</title>
        <authorList>
            <person name="Aradska J."/>
            <person name="Bulat T."/>
            <person name="Smidak R."/>
            <person name="Sarate P."/>
            <person name="Gangsoo J."/>
            <person name="Sialana F."/>
            <person name="Bilban M."/>
            <person name="Lubec G."/>
        </authorList>
    </citation>
    <scope>NUCLEOTIDE SEQUENCE</scope>
    <source>
        <tissue evidence="2">Skin</tissue>
    </source>
</reference>
<evidence type="ECO:0000256" key="1">
    <source>
        <dbReference type="SAM" id="MobiDB-lite"/>
    </source>
</evidence>
<feature type="compositionally biased region" description="Polar residues" evidence="1">
    <location>
        <begin position="53"/>
        <end position="66"/>
    </location>
</feature>
<accession>A0A0B6XZH6</accession>